<dbReference type="EMBL" id="JYDJ01000185">
    <property type="protein sequence ID" value="KRX40912.1"/>
    <property type="molecule type" value="Genomic_DNA"/>
</dbReference>
<dbReference type="AlphaFoldDB" id="A0A0V0TPN2"/>
<comment type="caution">
    <text evidence="1">The sequence shown here is derived from an EMBL/GenBank/DDBJ whole genome shotgun (WGS) entry which is preliminary data.</text>
</comment>
<evidence type="ECO:0000313" key="2">
    <source>
        <dbReference type="Proteomes" id="UP000055048"/>
    </source>
</evidence>
<sequence>MHHAGHDPMVTLNQDVRTLTTSGKDSTYVIAGTRRFRRLSAGRKATGIAVATLHGLASHIHYPATQKPYAYEVIRPWITAATVTQVDHHISVRCSSQTFDSYRRLLKRDSDRCRLQGIGEVW</sequence>
<dbReference type="Proteomes" id="UP000055048">
    <property type="component" value="Unassembled WGS sequence"/>
</dbReference>
<keyword evidence="2" id="KW-1185">Reference proteome</keyword>
<organism evidence="1 2">
    <name type="scientific">Trichinella murrelli</name>
    <dbReference type="NCBI Taxonomy" id="144512"/>
    <lineage>
        <taxon>Eukaryota</taxon>
        <taxon>Metazoa</taxon>
        <taxon>Ecdysozoa</taxon>
        <taxon>Nematoda</taxon>
        <taxon>Enoplea</taxon>
        <taxon>Dorylaimia</taxon>
        <taxon>Trichinellida</taxon>
        <taxon>Trichinellidae</taxon>
        <taxon>Trichinella</taxon>
    </lineage>
</organism>
<gene>
    <name evidence="1" type="ORF">T05_1302</name>
</gene>
<protein>
    <submittedName>
        <fullName evidence="1">Uncharacterized protein</fullName>
    </submittedName>
</protein>
<accession>A0A0V0TPN2</accession>
<proteinExistence type="predicted"/>
<evidence type="ECO:0000313" key="1">
    <source>
        <dbReference type="EMBL" id="KRX40912.1"/>
    </source>
</evidence>
<reference evidence="1 2" key="1">
    <citation type="submission" date="2015-01" db="EMBL/GenBank/DDBJ databases">
        <title>Evolution of Trichinella species and genotypes.</title>
        <authorList>
            <person name="Korhonen P.K."/>
            <person name="Edoardo P."/>
            <person name="Giuseppe L.R."/>
            <person name="Gasser R.B."/>
        </authorList>
    </citation>
    <scope>NUCLEOTIDE SEQUENCE [LARGE SCALE GENOMIC DNA]</scope>
    <source>
        <strain evidence="1">ISS417</strain>
    </source>
</reference>
<name>A0A0V0TPN2_9BILA</name>